<sequence length="129" mass="15777">MLHHTQHHSRIHLCTLLHHTQQQQLIKHLLHIPNTRLIQQHIHQHLILLLKQRLTLQFIHRLQHILPCLIHHIQRILTRLIHPQHRTTLILQVHILRDLTEATFLHAWVKNVHISLWKKRLRIVHTDFH</sequence>
<name>A0A0V0H1H9_SOLCH</name>
<reference evidence="1" key="1">
    <citation type="submission" date="2015-12" db="EMBL/GenBank/DDBJ databases">
        <title>Gene expression during late stages of embryo sac development: a critical building block for successful pollen-pistil interactions.</title>
        <authorList>
            <person name="Liu Y."/>
            <person name="Joly V."/>
            <person name="Sabar M."/>
            <person name="Matton D.P."/>
        </authorList>
    </citation>
    <scope>NUCLEOTIDE SEQUENCE</scope>
</reference>
<protein>
    <submittedName>
        <fullName evidence="1">Putative ovule protein</fullName>
    </submittedName>
</protein>
<dbReference type="AlphaFoldDB" id="A0A0V0H1H9"/>
<accession>A0A0V0H1H9</accession>
<dbReference type="EMBL" id="GEDG01026837">
    <property type="protein sequence ID" value="JAP14242.1"/>
    <property type="molecule type" value="Transcribed_RNA"/>
</dbReference>
<organism evidence="1">
    <name type="scientific">Solanum chacoense</name>
    <name type="common">Chaco potato</name>
    <dbReference type="NCBI Taxonomy" id="4108"/>
    <lineage>
        <taxon>Eukaryota</taxon>
        <taxon>Viridiplantae</taxon>
        <taxon>Streptophyta</taxon>
        <taxon>Embryophyta</taxon>
        <taxon>Tracheophyta</taxon>
        <taxon>Spermatophyta</taxon>
        <taxon>Magnoliopsida</taxon>
        <taxon>eudicotyledons</taxon>
        <taxon>Gunneridae</taxon>
        <taxon>Pentapetalae</taxon>
        <taxon>asterids</taxon>
        <taxon>lamiids</taxon>
        <taxon>Solanales</taxon>
        <taxon>Solanaceae</taxon>
        <taxon>Solanoideae</taxon>
        <taxon>Solaneae</taxon>
        <taxon>Solanum</taxon>
    </lineage>
</organism>
<proteinExistence type="predicted"/>
<evidence type="ECO:0000313" key="1">
    <source>
        <dbReference type="EMBL" id="JAP14242.1"/>
    </source>
</evidence>